<evidence type="ECO:0000256" key="3">
    <source>
        <dbReference type="ARBA" id="ARBA00023002"/>
    </source>
</evidence>
<dbReference type="GO" id="GO:0016616">
    <property type="term" value="F:oxidoreductase activity, acting on the CH-OH group of donors, NAD or NADP as acceptor"/>
    <property type="evidence" value="ECO:0007669"/>
    <property type="project" value="UniProtKB-ARBA"/>
</dbReference>
<keyword evidence="9" id="KW-1185">Reference proteome</keyword>
<evidence type="ECO:0000313" key="8">
    <source>
        <dbReference type="EMBL" id="QNN76082.1"/>
    </source>
</evidence>
<dbReference type="SUPFAM" id="SSF51430">
    <property type="entry name" value="NAD(P)-linked oxidoreductase"/>
    <property type="match status" value="1"/>
</dbReference>
<dbReference type="EMBL" id="CP060724">
    <property type="protein sequence ID" value="QNN76082.1"/>
    <property type="molecule type" value="Genomic_DNA"/>
</dbReference>
<reference evidence="8 9" key="1">
    <citation type="submission" date="2020-08" db="EMBL/GenBank/DDBJ databases">
        <title>Genome sequence of Weissella diestrammenae KACC 16890T.</title>
        <authorList>
            <person name="Hyun D.-W."/>
            <person name="Bae J.-W."/>
        </authorList>
    </citation>
    <scope>NUCLEOTIDE SEQUENCE [LARGE SCALE GENOMIC DNA]</scope>
    <source>
        <strain evidence="8 9">KACC 16890</strain>
    </source>
</reference>
<evidence type="ECO:0000256" key="2">
    <source>
        <dbReference type="ARBA" id="ARBA00022857"/>
    </source>
</evidence>
<gene>
    <name evidence="8" type="ORF">H9L19_04165</name>
</gene>
<dbReference type="PANTHER" id="PTHR43827:SF3">
    <property type="entry name" value="NADP-DEPENDENT OXIDOREDUCTASE DOMAIN-CONTAINING PROTEIN"/>
    <property type="match status" value="1"/>
</dbReference>
<dbReference type="AlphaFoldDB" id="A0A7G9T7K7"/>
<keyword evidence="2" id="KW-0521">NADP</keyword>
<evidence type="ECO:0000256" key="4">
    <source>
        <dbReference type="PIRSR" id="PIRSR000097-1"/>
    </source>
</evidence>
<feature type="binding site" evidence="5">
    <location>
        <position position="107"/>
    </location>
    <ligand>
        <name>substrate</name>
    </ligand>
</feature>
<dbReference type="PROSITE" id="PS00062">
    <property type="entry name" value="ALDOKETO_REDUCTASE_2"/>
    <property type="match status" value="1"/>
</dbReference>
<accession>A0A7G9T7K7</accession>
<keyword evidence="3" id="KW-0560">Oxidoreductase</keyword>
<dbReference type="PROSITE" id="PS00798">
    <property type="entry name" value="ALDOKETO_REDUCTASE_1"/>
    <property type="match status" value="1"/>
</dbReference>
<evidence type="ECO:0000313" key="9">
    <source>
        <dbReference type="Proteomes" id="UP000515800"/>
    </source>
</evidence>
<protein>
    <submittedName>
        <fullName evidence="8">Aldo/keto reductase</fullName>
    </submittedName>
</protein>
<dbReference type="InterPro" id="IPR036812">
    <property type="entry name" value="NAD(P)_OxRdtase_dom_sf"/>
</dbReference>
<feature type="site" description="Lowers pKa of active site Tyr" evidence="6">
    <location>
        <position position="74"/>
    </location>
</feature>
<name>A0A7G9T7K7_9LACO</name>
<comment type="similarity">
    <text evidence="1">Belongs to the aldo/keto reductase family.</text>
</comment>
<feature type="active site" description="Proton donor" evidence="4">
    <location>
        <position position="49"/>
    </location>
</feature>
<dbReference type="Pfam" id="PF00248">
    <property type="entry name" value="Aldo_ket_red"/>
    <property type="match status" value="1"/>
</dbReference>
<dbReference type="Gene3D" id="3.20.20.100">
    <property type="entry name" value="NADP-dependent oxidoreductase domain"/>
    <property type="match status" value="1"/>
</dbReference>
<proteinExistence type="inferred from homology"/>
<dbReference type="InterPro" id="IPR023210">
    <property type="entry name" value="NADP_OxRdtase_dom"/>
</dbReference>
<dbReference type="KEGG" id="wdi:H9L19_04165"/>
<dbReference type="PRINTS" id="PR00069">
    <property type="entry name" value="ALDKETRDTASE"/>
</dbReference>
<organism evidence="8 9">
    <name type="scientific">Weissella diestrammenae</name>
    <dbReference type="NCBI Taxonomy" id="1162633"/>
    <lineage>
        <taxon>Bacteria</taxon>
        <taxon>Bacillati</taxon>
        <taxon>Bacillota</taxon>
        <taxon>Bacilli</taxon>
        <taxon>Lactobacillales</taxon>
        <taxon>Lactobacillaceae</taxon>
        <taxon>Weissella</taxon>
    </lineage>
</organism>
<evidence type="ECO:0000259" key="7">
    <source>
        <dbReference type="Pfam" id="PF00248"/>
    </source>
</evidence>
<feature type="domain" description="NADP-dependent oxidoreductase" evidence="7">
    <location>
        <begin position="30"/>
        <end position="255"/>
    </location>
</feature>
<evidence type="ECO:0000256" key="5">
    <source>
        <dbReference type="PIRSR" id="PIRSR000097-2"/>
    </source>
</evidence>
<dbReference type="PIRSF" id="PIRSF000097">
    <property type="entry name" value="AKR"/>
    <property type="match status" value="1"/>
</dbReference>
<sequence length="274" mass="31085">MRTITLNNGVEMPMIGFGTDISGDLTALEPTLTLTIQAGYRLFDTAASYGNQRQLGQFFSTAGIPRDELFITSKVAQTEQGYQQTLAAFEATTQALQTDYLDLYLVHWPKYGPFFETWRALETLYRAGKVQAIGVSNFESHHLDRLLTQATIMPAIDQVETHPYFNQHVLHEYLTTLGIYHQAWSPLGRGQVLHDPVIAKIAERYQVSVAQIILAWHLQKNVAIIPSTTHAERIQENLNLDFQLTVKDMAKIDALQRGERIMGAPDENYMEDKW</sequence>
<dbReference type="PANTHER" id="PTHR43827">
    <property type="entry name" value="2,5-DIKETO-D-GLUCONIC ACID REDUCTASE"/>
    <property type="match status" value="1"/>
</dbReference>
<dbReference type="FunFam" id="3.20.20.100:FF:000002">
    <property type="entry name" value="2,5-diketo-D-gluconic acid reductase A"/>
    <property type="match status" value="1"/>
</dbReference>
<evidence type="ECO:0000256" key="6">
    <source>
        <dbReference type="PIRSR" id="PIRSR000097-3"/>
    </source>
</evidence>
<dbReference type="InterPro" id="IPR020471">
    <property type="entry name" value="AKR"/>
</dbReference>
<dbReference type="Proteomes" id="UP000515800">
    <property type="component" value="Chromosome"/>
</dbReference>
<evidence type="ECO:0000256" key="1">
    <source>
        <dbReference type="ARBA" id="ARBA00007905"/>
    </source>
</evidence>
<dbReference type="InterPro" id="IPR018170">
    <property type="entry name" value="Aldo/ket_reductase_CS"/>
</dbReference>
<dbReference type="RefSeq" id="WP_187529910.1">
    <property type="nucleotide sequence ID" value="NZ_JAGMVT010000003.1"/>
</dbReference>